<evidence type="ECO:0000256" key="3">
    <source>
        <dbReference type="ARBA" id="ARBA00023015"/>
    </source>
</evidence>
<dbReference type="GO" id="GO:0005829">
    <property type="term" value="C:cytosol"/>
    <property type="evidence" value="ECO:0007669"/>
    <property type="project" value="TreeGrafter"/>
</dbReference>
<evidence type="ECO:0000256" key="2">
    <source>
        <dbReference type="ARBA" id="ARBA00023012"/>
    </source>
</evidence>
<dbReference type="InterPro" id="IPR011006">
    <property type="entry name" value="CheY-like_superfamily"/>
</dbReference>
<sequence>MLRVMIVDDEELAVQRLEMILSGIDDVEIGLASMNPQEAYDYARTHPVHLAFLDIAMPKINGLRLSTLLLELNPSISVVFVTGFDNYAIQAFDLNALDYLMKPVTLQRMLKTLDKARKR</sequence>
<evidence type="ECO:0000256" key="6">
    <source>
        <dbReference type="PROSITE-ProRule" id="PRU00169"/>
    </source>
</evidence>
<evidence type="ECO:0000256" key="1">
    <source>
        <dbReference type="ARBA" id="ARBA00022553"/>
    </source>
</evidence>
<feature type="domain" description="Response regulatory" evidence="7">
    <location>
        <begin position="3"/>
        <end position="117"/>
    </location>
</feature>
<keyword evidence="9" id="KW-1185">Reference proteome</keyword>
<keyword evidence="1 6" id="KW-0597">Phosphoprotein</keyword>
<protein>
    <recommendedName>
        <fullName evidence="7">Response regulatory domain-containing protein</fullName>
    </recommendedName>
</protein>
<dbReference type="PANTHER" id="PTHR48111">
    <property type="entry name" value="REGULATOR OF RPOS"/>
    <property type="match status" value="1"/>
</dbReference>
<comment type="caution">
    <text evidence="8">The sequence shown here is derived from an EMBL/GenBank/DDBJ whole genome shotgun (WGS) entry which is preliminary data.</text>
</comment>
<evidence type="ECO:0000256" key="5">
    <source>
        <dbReference type="ARBA" id="ARBA00023163"/>
    </source>
</evidence>
<dbReference type="Proteomes" id="UP000612456">
    <property type="component" value="Unassembled WGS sequence"/>
</dbReference>
<dbReference type="InterPro" id="IPR001789">
    <property type="entry name" value="Sig_transdc_resp-reg_receiver"/>
</dbReference>
<dbReference type="PANTHER" id="PTHR48111:SF1">
    <property type="entry name" value="TWO-COMPONENT RESPONSE REGULATOR ORR33"/>
    <property type="match status" value="1"/>
</dbReference>
<accession>A0A916YSS3</accession>
<evidence type="ECO:0000313" key="9">
    <source>
        <dbReference type="Proteomes" id="UP000612456"/>
    </source>
</evidence>
<evidence type="ECO:0000313" key="8">
    <source>
        <dbReference type="EMBL" id="GGD59703.1"/>
    </source>
</evidence>
<dbReference type="GO" id="GO:0032993">
    <property type="term" value="C:protein-DNA complex"/>
    <property type="evidence" value="ECO:0007669"/>
    <property type="project" value="TreeGrafter"/>
</dbReference>
<dbReference type="GO" id="GO:0000976">
    <property type="term" value="F:transcription cis-regulatory region binding"/>
    <property type="evidence" value="ECO:0007669"/>
    <property type="project" value="TreeGrafter"/>
</dbReference>
<dbReference type="AlphaFoldDB" id="A0A916YSS3"/>
<name>A0A916YSS3_9BACL</name>
<organism evidence="8 9">
    <name type="scientific">Paenibacillus nasutitermitis</name>
    <dbReference type="NCBI Taxonomy" id="1652958"/>
    <lineage>
        <taxon>Bacteria</taxon>
        <taxon>Bacillati</taxon>
        <taxon>Bacillota</taxon>
        <taxon>Bacilli</taxon>
        <taxon>Bacillales</taxon>
        <taxon>Paenibacillaceae</taxon>
        <taxon>Paenibacillus</taxon>
    </lineage>
</organism>
<dbReference type="Gene3D" id="3.40.50.2300">
    <property type="match status" value="1"/>
</dbReference>
<keyword evidence="3" id="KW-0805">Transcription regulation</keyword>
<feature type="modified residue" description="4-aspartylphosphate" evidence="6">
    <location>
        <position position="54"/>
    </location>
</feature>
<dbReference type="PROSITE" id="PS50110">
    <property type="entry name" value="RESPONSE_REGULATORY"/>
    <property type="match status" value="1"/>
</dbReference>
<reference evidence="8" key="1">
    <citation type="journal article" date="2014" name="Int. J. Syst. Evol. Microbiol.">
        <title>Complete genome sequence of Corynebacterium casei LMG S-19264T (=DSM 44701T), isolated from a smear-ripened cheese.</title>
        <authorList>
            <consortium name="US DOE Joint Genome Institute (JGI-PGF)"/>
            <person name="Walter F."/>
            <person name="Albersmeier A."/>
            <person name="Kalinowski J."/>
            <person name="Ruckert C."/>
        </authorList>
    </citation>
    <scope>NUCLEOTIDE SEQUENCE</scope>
    <source>
        <strain evidence="8">CGMCC 1.15178</strain>
    </source>
</reference>
<keyword evidence="5" id="KW-0804">Transcription</keyword>
<gene>
    <name evidence="8" type="ORF">GCM10010911_16900</name>
</gene>
<reference evidence="8" key="2">
    <citation type="submission" date="2020-09" db="EMBL/GenBank/DDBJ databases">
        <authorList>
            <person name="Sun Q."/>
            <person name="Zhou Y."/>
        </authorList>
    </citation>
    <scope>NUCLEOTIDE SEQUENCE</scope>
    <source>
        <strain evidence="8">CGMCC 1.15178</strain>
    </source>
</reference>
<evidence type="ECO:0000259" key="7">
    <source>
        <dbReference type="PROSITE" id="PS50110"/>
    </source>
</evidence>
<dbReference type="EMBL" id="BMHP01000001">
    <property type="protein sequence ID" value="GGD59703.1"/>
    <property type="molecule type" value="Genomic_DNA"/>
</dbReference>
<dbReference type="SUPFAM" id="SSF52172">
    <property type="entry name" value="CheY-like"/>
    <property type="match status" value="1"/>
</dbReference>
<dbReference type="InterPro" id="IPR039420">
    <property type="entry name" value="WalR-like"/>
</dbReference>
<keyword evidence="2" id="KW-0902">Two-component regulatory system</keyword>
<dbReference type="SMART" id="SM00448">
    <property type="entry name" value="REC"/>
    <property type="match status" value="1"/>
</dbReference>
<keyword evidence="4" id="KW-0238">DNA-binding</keyword>
<dbReference type="GO" id="GO:0006355">
    <property type="term" value="P:regulation of DNA-templated transcription"/>
    <property type="evidence" value="ECO:0007669"/>
    <property type="project" value="TreeGrafter"/>
</dbReference>
<proteinExistence type="predicted"/>
<evidence type="ECO:0000256" key="4">
    <source>
        <dbReference type="ARBA" id="ARBA00023125"/>
    </source>
</evidence>
<dbReference type="Pfam" id="PF00072">
    <property type="entry name" value="Response_reg"/>
    <property type="match status" value="1"/>
</dbReference>
<dbReference type="GO" id="GO:0000156">
    <property type="term" value="F:phosphorelay response regulator activity"/>
    <property type="evidence" value="ECO:0007669"/>
    <property type="project" value="TreeGrafter"/>
</dbReference>